<comment type="caution">
    <text evidence="3">The sequence shown here is derived from an EMBL/GenBank/DDBJ whole genome shotgun (WGS) entry which is preliminary data.</text>
</comment>
<dbReference type="PANTHER" id="PTHR43364">
    <property type="entry name" value="NADH-SPECIFIC METHYLGLYOXAL REDUCTASE-RELATED"/>
    <property type="match status" value="1"/>
</dbReference>
<dbReference type="Gene3D" id="3.20.20.100">
    <property type="entry name" value="NADP-dependent oxidoreductase domain"/>
    <property type="match status" value="1"/>
</dbReference>
<dbReference type="GO" id="GO:0005829">
    <property type="term" value="C:cytosol"/>
    <property type="evidence" value="ECO:0007669"/>
    <property type="project" value="TreeGrafter"/>
</dbReference>
<dbReference type="InterPro" id="IPR036812">
    <property type="entry name" value="NAD(P)_OxRdtase_dom_sf"/>
</dbReference>
<dbReference type="GO" id="GO:0016491">
    <property type="term" value="F:oxidoreductase activity"/>
    <property type="evidence" value="ECO:0007669"/>
    <property type="project" value="UniProtKB-KW"/>
</dbReference>
<dbReference type="InterPro" id="IPR050523">
    <property type="entry name" value="AKR_Detox_Biosynth"/>
</dbReference>
<keyword evidence="1" id="KW-0560">Oxidoreductase</keyword>
<evidence type="ECO:0000256" key="1">
    <source>
        <dbReference type="ARBA" id="ARBA00023002"/>
    </source>
</evidence>
<protein>
    <submittedName>
        <fullName evidence="3">Aldo/keto reductase</fullName>
    </submittedName>
</protein>
<organism evidence="3 4">
    <name type="scientific">candidate division KSB3 bacterium</name>
    <dbReference type="NCBI Taxonomy" id="2044937"/>
    <lineage>
        <taxon>Bacteria</taxon>
        <taxon>candidate division KSB3</taxon>
    </lineage>
</organism>
<dbReference type="Proteomes" id="UP000230821">
    <property type="component" value="Unassembled WGS sequence"/>
</dbReference>
<proteinExistence type="predicted"/>
<dbReference type="InterPro" id="IPR023210">
    <property type="entry name" value="NADP_OxRdtase_dom"/>
</dbReference>
<dbReference type="PANTHER" id="PTHR43364:SF4">
    <property type="entry name" value="NAD(P)-LINKED OXIDOREDUCTASE SUPERFAMILY PROTEIN"/>
    <property type="match status" value="1"/>
</dbReference>
<evidence type="ECO:0000313" key="3">
    <source>
        <dbReference type="EMBL" id="PIE34027.1"/>
    </source>
</evidence>
<dbReference type="EMBL" id="PDSK01000092">
    <property type="protein sequence ID" value="PIE34027.1"/>
    <property type="molecule type" value="Genomic_DNA"/>
</dbReference>
<dbReference type="AlphaFoldDB" id="A0A2G6KED6"/>
<sequence>MNTRKIGTTNIEASVVALGTWAIGGGPWWGATDDNLSIKAIHAALDLGVNLIDTAPVYGFGRSEEVVGKAIKGKRDKVILATKCGLWWHDSTGKKFFDLDGKTVRRTLGSKTIREEVELSLTRLDTDYIDLYQTHWQSLEPELEPIAETMECLLKLKEQGKIRAIGASNVNVEQIQAYQAAGTLDAIQPRYSMLDRKIEAGLLPFCAKQQISTLVYSPLEQGLLTGKIDMDYVVEAGSARSRIPWFKAVNRKNLLNMLGGWGDLTDKYECTLSQLVIAWTVAQPGVTFALCGARKPEHSVENAAAGTIHLAPEDIQRIRNDVEALGKPQS</sequence>
<gene>
    <name evidence="3" type="ORF">CSA56_08910</name>
</gene>
<reference evidence="3 4" key="1">
    <citation type="submission" date="2017-10" db="EMBL/GenBank/DDBJ databases">
        <title>Novel microbial diversity and functional potential in the marine mammal oral microbiome.</title>
        <authorList>
            <person name="Dudek N.K."/>
            <person name="Sun C.L."/>
            <person name="Burstein D."/>
            <person name="Kantor R.S."/>
            <person name="Aliaga Goltsman D.S."/>
            <person name="Bik E.M."/>
            <person name="Thomas B.C."/>
            <person name="Banfield J.F."/>
            <person name="Relman D.A."/>
        </authorList>
    </citation>
    <scope>NUCLEOTIDE SEQUENCE [LARGE SCALE GENOMIC DNA]</scope>
    <source>
        <strain evidence="3">DOLJORAL78_47_16</strain>
    </source>
</reference>
<accession>A0A2G6KED6</accession>
<evidence type="ECO:0000259" key="2">
    <source>
        <dbReference type="Pfam" id="PF00248"/>
    </source>
</evidence>
<dbReference type="Pfam" id="PF00248">
    <property type="entry name" value="Aldo_ket_red"/>
    <property type="match status" value="1"/>
</dbReference>
<evidence type="ECO:0000313" key="4">
    <source>
        <dbReference type="Proteomes" id="UP000230821"/>
    </source>
</evidence>
<dbReference type="CDD" id="cd19149">
    <property type="entry name" value="AKR_AKR11B2"/>
    <property type="match status" value="1"/>
</dbReference>
<name>A0A2G6KED6_9BACT</name>
<dbReference type="SUPFAM" id="SSF51430">
    <property type="entry name" value="NAD(P)-linked oxidoreductase"/>
    <property type="match status" value="1"/>
</dbReference>
<feature type="domain" description="NADP-dependent oxidoreductase" evidence="2">
    <location>
        <begin position="16"/>
        <end position="319"/>
    </location>
</feature>